<dbReference type="AlphaFoldDB" id="A0A815A6H3"/>
<protein>
    <submittedName>
        <fullName evidence="2">Uncharacterized protein</fullName>
    </submittedName>
</protein>
<accession>A0A815A6H3</accession>
<organism evidence="2 4">
    <name type="scientific">Adineta steineri</name>
    <dbReference type="NCBI Taxonomy" id="433720"/>
    <lineage>
        <taxon>Eukaryota</taxon>
        <taxon>Metazoa</taxon>
        <taxon>Spiralia</taxon>
        <taxon>Gnathifera</taxon>
        <taxon>Rotifera</taxon>
        <taxon>Eurotatoria</taxon>
        <taxon>Bdelloidea</taxon>
        <taxon>Adinetida</taxon>
        <taxon>Adinetidae</taxon>
        <taxon>Adineta</taxon>
    </lineage>
</organism>
<dbReference type="PANTHER" id="PTHR35665:SF1">
    <property type="entry name" value="PROTEIN LKAAEAR1"/>
    <property type="match status" value="1"/>
</dbReference>
<dbReference type="Proteomes" id="UP000663891">
    <property type="component" value="Unassembled WGS sequence"/>
</dbReference>
<feature type="region of interest" description="Disordered" evidence="1">
    <location>
        <begin position="95"/>
        <end position="130"/>
    </location>
</feature>
<evidence type="ECO:0000313" key="2">
    <source>
        <dbReference type="EMBL" id="CAF1252476.1"/>
    </source>
</evidence>
<dbReference type="Proteomes" id="UP000663881">
    <property type="component" value="Unassembled WGS sequence"/>
</dbReference>
<feature type="compositionally biased region" description="Low complexity" evidence="1">
    <location>
        <begin position="105"/>
        <end position="120"/>
    </location>
</feature>
<evidence type="ECO:0000313" key="4">
    <source>
        <dbReference type="Proteomes" id="UP000663891"/>
    </source>
</evidence>
<dbReference type="OrthoDB" id="10045727at2759"/>
<proteinExistence type="predicted"/>
<dbReference type="EMBL" id="CAJNON010000418">
    <property type="protein sequence ID" value="CAF1252476.1"/>
    <property type="molecule type" value="Genomic_DNA"/>
</dbReference>
<dbReference type="PANTHER" id="PTHR35665">
    <property type="entry name" value="PROTEIN LKAAEAR1"/>
    <property type="match status" value="1"/>
</dbReference>
<feature type="compositionally biased region" description="Basic and acidic residues" evidence="1">
    <location>
        <begin position="1"/>
        <end position="21"/>
    </location>
</feature>
<dbReference type="Pfam" id="PF15478">
    <property type="entry name" value="LKAAEAR"/>
    <property type="match status" value="1"/>
</dbReference>
<reference evidence="2" key="1">
    <citation type="submission" date="2021-02" db="EMBL/GenBank/DDBJ databases">
        <authorList>
            <person name="Nowell W R."/>
        </authorList>
    </citation>
    <scope>NUCLEOTIDE SEQUENCE</scope>
</reference>
<evidence type="ECO:0000313" key="3">
    <source>
        <dbReference type="EMBL" id="CAF3720054.1"/>
    </source>
</evidence>
<feature type="region of interest" description="Disordered" evidence="1">
    <location>
        <begin position="1"/>
        <end position="30"/>
    </location>
</feature>
<evidence type="ECO:0000256" key="1">
    <source>
        <dbReference type="SAM" id="MobiDB-lite"/>
    </source>
</evidence>
<comment type="caution">
    <text evidence="2">The sequence shown here is derived from an EMBL/GenBank/DDBJ whole genome shotgun (WGS) entry which is preliminary data.</text>
</comment>
<name>A0A815A6H3_9BILA</name>
<sequence length="152" mass="17283">MAEQVVDKHVTKKSSDDDKPFTTKKKTQAELDQEAYMARQYAIVIGELKAAEARNRIRATRLRFSKSHRNEIDQIIAFQPNALSALRFEAFMMNPSSSSQKDKYTSSSSSMSSRPTSASTNGLTKDPLTKIERRRVQNLILDDRNLLVNRTD</sequence>
<dbReference type="EMBL" id="CAJOAY010000706">
    <property type="protein sequence ID" value="CAF3720054.1"/>
    <property type="molecule type" value="Genomic_DNA"/>
</dbReference>
<dbReference type="InterPro" id="IPR029152">
    <property type="entry name" value="LKAAEAR1"/>
</dbReference>
<gene>
    <name evidence="3" type="ORF">OKA104_LOCUS13791</name>
    <name evidence="2" type="ORF">VCS650_LOCUS28410</name>
</gene>